<dbReference type="Proteomes" id="UP000198925">
    <property type="component" value="Unassembled WGS sequence"/>
</dbReference>
<evidence type="ECO:0000256" key="1">
    <source>
        <dbReference type="ARBA" id="ARBA00006139"/>
    </source>
</evidence>
<dbReference type="PROSITE" id="PS00855">
    <property type="entry name" value="SPASE_II"/>
    <property type="match status" value="1"/>
</dbReference>
<sequence>MARAQSRTQAVALGLIIGGALGNLVDRLRHGAVTDFLDFHAQGYHWPAFNLADSGIVLGAALLLAAELRASTSRALSGWEA</sequence>
<keyword evidence="3 9" id="KW-0645">Protease</keyword>
<dbReference type="STRING" id="938405.SAMN02927895_04169"/>
<comment type="similarity">
    <text evidence="1 10">Belongs to the peptidase A8 family.</text>
</comment>
<protein>
    <recommendedName>
        <fullName evidence="9">Lipoprotein signal peptidase</fullName>
        <ecNumber evidence="9">3.4.23.36</ecNumber>
    </recommendedName>
</protein>
<evidence type="ECO:0000313" key="11">
    <source>
        <dbReference type="EMBL" id="SDD95359.1"/>
    </source>
</evidence>
<evidence type="ECO:0000256" key="4">
    <source>
        <dbReference type="ARBA" id="ARBA00022692"/>
    </source>
</evidence>
<evidence type="ECO:0000256" key="5">
    <source>
        <dbReference type="ARBA" id="ARBA00022750"/>
    </source>
</evidence>
<keyword evidence="6 9" id="KW-0378">Hydrolase</keyword>
<evidence type="ECO:0000256" key="9">
    <source>
        <dbReference type="RuleBase" id="RU000594"/>
    </source>
</evidence>
<dbReference type="AlphaFoldDB" id="A0A1G6YY88"/>
<evidence type="ECO:0000256" key="3">
    <source>
        <dbReference type="ARBA" id="ARBA00022670"/>
    </source>
</evidence>
<reference evidence="11 12" key="1">
    <citation type="submission" date="2016-10" db="EMBL/GenBank/DDBJ databases">
        <authorList>
            <person name="de Groot N.N."/>
        </authorList>
    </citation>
    <scope>NUCLEOTIDE SEQUENCE [LARGE SCALE GENOMIC DNA]</scope>
    <source>
        <strain evidence="11 12">CPCC 100156</strain>
    </source>
</reference>
<dbReference type="PANTHER" id="PTHR33695:SF1">
    <property type="entry name" value="LIPOPROTEIN SIGNAL PEPTIDASE"/>
    <property type="match status" value="1"/>
</dbReference>
<organism evidence="11 12">
    <name type="scientific">Belnapia rosea</name>
    <dbReference type="NCBI Taxonomy" id="938405"/>
    <lineage>
        <taxon>Bacteria</taxon>
        <taxon>Pseudomonadati</taxon>
        <taxon>Pseudomonadota</taxon>
        <taxon>Alphaproteobacteria</taxon>
        <taxon>Acetobacterales</taxon>
        <taxon>Roseomonadaceae</taxon>
        <taxon>Belnapia</taxon>
    </lineage>
</organism>
<comment type="catalytic activity">
    <reaction evidence="9">
        <text>Release of signal peptides from bacterial membrane prolipoproteins. Hydrolyzes -Xaa-Yaa-Zaa-|-(S,diacylglyceryl)Cys-, in which Xaa is hydrophobic (preferably Leu), and Yaa (Ala or Ser) and Zaa (Gly or Ala) have small, neutral side chains.</text>
        <dbReference type="EC" id="3.4.23.36"/>
    </reaction>
</comment>
<evidence type="ECO:0000313" key="12">
    <source>
        <dbReference type="Proteomes" id="UP000198925"/>
    </source>
</evidence>
<name>A0A1G6YY88_9PROT</name>
<evidence type="ECO:0000256" key="8">
    <source>
        <dbReference type="ARBA" id="ARBA00023136"/>
    </source>
</evidence>
<dbReference type="InterPro" id="IPR001872">
    <property type="entry name" value="Peptidase_A8"/>
</dbReference>
<accession>A0A1G6YY88</accession>
<keyword evidence="5 9" id="KW-0064">Aspartyl protease</keyword>
<evidence type="ECO:0000256" key="7">
    <source>
        <dbReference type="ARBA" id="ARBA00022989"/>
    </source>
</evidence>
<dbReference type="GO" id="GO:0016020">
    <property type="term" value="C:membrane"/>
    <property type="evidence" value="ECO:0007669"/>
    <property type="project" value="InterPro"/>
</dbReference>
<keyword evidence="4" id="KW-0812">Transmembrane</keyword>
<dbReference type="NCBIfam" id="TIGR00077">
    <property type="entry name" value="lspA"/>
    <property type="match status" value="1"/>
</dbReference>
<evidence type="ECO:0000256" key="10">
    <source>
        <dbReference type="RuleBase" id="RU004181"/>
    </source>
</evidence>
<keyword evidence="11" id="KW-0449">Lipoprotein</keyword>
<dbReference type="EMBL" id="FMZX01000015">
    <property type="protein sequence ID" value="SDD95359.1"/>
    <property type="molecule type" value="Genomic_DNA"/>
</dbReference>
<evidence type="ECO:0000256" key="2">
    <source>
        <dbReference type="ARBA" id="ARBA00022475"/>
    </source>
</evidence>
<dbReference type="EC" id="3.4.23.36" evidence="9"/>
<dbReference type="PRINTS" id="PR00781">
    <property type="entry name" value="LIPOSIGPTASE"/>
</dbReference>
<dbReference type="GO" id="GO:0004190">
    <property type="term" value="F:aspartic-type endopeptidase activity"/>
    <property type="evidence" value="ECO:0007669"/>
    <property type="project" value="UniProtKB-KW"/>
</dbReference>
<keyword evidence="12" id="KW-1185">Reference proteome</keyword>
<comment type="function">
    <text evidence="9">This protein specifically catalyzes the removal of signal peptides from prolipoproteins.</text>
</comment>
<proteinExistence type="inferred from homology"/>
<gene>
    <name evidence="11" type="ORF">SAMN04487779_101554</name>
</gene>
<dbReference type="GO" id="GO:0006508">
    <property type="term" value="P:proteolysis"/>
    <property type="evidence" value="ECO:0007669"/>
    <property type="project" value="UniProtKB-KW"/>
</dbReference>
<keyword evidence="8" id="KW-0472">Membrane</keyword>
<dbReference type="Pfam" id="PF01252">
    <property type="entry name" value="Peptidase_A8"/>
    <property type="match status" value="1"/>
</dbReference>
<keyword evidence="7" id="KW-1133">Transmembrane helix</keyword>
<dbReference type="PANTHER" id="PTHR33695">
    <property type="entry name" value="LIPOPROTEIN SIGNAL PEPTIDASE"/>
    <property type="match status" value="1"/>
</dbReference>
<keyword evidence="2" id="KW-1003">Cell membrane</keyword>
<evidence type="ECO:0000256" key="6">
    <source>
        <dbReference type="ARBA" id="ARBA00022801"/>
    </source>
</evidence>